<evidence type="ECO:0000313" key="2">
    <source>
        <dbReference type="EMBL" id="AGL29142.1"/>
    </source>
</evidence>
<dbReference type="Pfam" id="PF13365">
    <property type="entry name" value="Trypsin_2"/>
    <property type="match status" value="1"/>
</dbReference>
<reference evidence="2 3" key="1">
    <citation type="journal article" date="2013" name="Genome Announc.">
        <title>Whole-Genome Sequences of Four Clinical Isolates of Mycobacterium tuberculosis from Tamil Nadu, South India.</title>
        <authorList>
            <person name="Narayanan S."/>
            <person name="Deshpande U."/>
        </authorList>
    </citation>
    <scope>NUCLEOTIDE SEQUENCE [LARGE SCALE GENOMIC DNA]</scope>
    <source>
        <strain evidence="2 3">CAS/NITR204</strain>
    </source>
</reference>
<gene>
    <name evidence="2" type="ORF">J113_25645</name>
</gene>
<protein>
    <submittedName>
        <fullName evidence="2">Membrane-associated serine protease</fullName>
    </submittedName>
</protein>
<feature type="transmembrane region" description="Helical" evidence="1">
    <location>
        <begin position="68"/>
        <end position="92"/>
    </location>
</feature>
<dbReference type="SUPFAM" id="SSF50494">
    <property type="entry name" value="Trypsin-like serine proteases"/>
    <property type="match status" value="1"/>
</dbReference>
<dbReference type="MEROPS" id="S01.513"/>
<dbReference type="BioCyc" id="MTUB1310114:G13A2-3726-MONOMER"/>
<name>R4MNS1_MYCTX</name>
<keyword evidence="2" id="KW-0378">Hydrolase</keyword>
<dbReference type="InterPro" id="IPR043504">
    <property type="entry name" value="Peptidase_S1_PA_chymotrypsin"/>
</dbReference>
<sequence>MTRDEFDDPVAVAGYRRLGGRIYCSHLRLACRCAGLNAVVWRGAAGRRSRRAASYPIVSQISAPRAKLFAALFLILALVVVGEVAGVVLGRAVRGAIRNRPIRLIDSVIGVGVQLVVVLTAAWLLAMPLTQSKEQPELAAAVKGSRVLARVNEAAPTWLKTVPKRLSALLNTSGLPAVLEPFSRTPVIPVASPDPALVNNPVVAATEPSVVKIRSLAPRCQKVLEGTGFVISPDRVMTNAHVVAGSNNVTVYAGDKPFEATVVSYDPSVDVAILAVPHLPPPPLVFAAEPAKTGADVVVLGYPGGGNFTATPARIREAIRLSGPDIYGDPEPVTRDVYTIRADVEQGDSGGPLIDLNGQVLGVVFGAAVDDAETGFVLTAGEVAGQLAKIGATQPVGTGACVS</sequence>
<dbReference type="GO" id="GO:0006508">
    <property type="term" value="P:proteolysis"/>
    <property type="evidence" value="ECO:0007669"/>
    <property type="project" value="UniProtKB-KW"/>
</dbReference>
<keyword evidence="1" id="KW-1133">Transmembrane helix</keyword>
<dbReference type="InterPro" id="IPR001940">
    <property type="entry name" value="Peptidase_S1C"/>
</dbReference>
<dbReference type="Gene3D" id="2.40.10.10">
    <property type="entry name" value="Trypsin-like serine proteases"/>
    <property type="match status" value="2"/>
</dbReference>
<dbReference type="NCBIfam" id="NF033740">
    <property type="entry name" value="MarP_fam_protase"/>
    <property type="match status" value="1"/>
</dbReference>
<evidence type="ECO:0000313" key="3">
    <source>
        <dbReference type="Proteomes" id="UP000013548"/>
    </source>
</evidence>
<organism evidence="2 3">
    <name type="scientific">Mycobacterium tuberculosis CAS/NITR204</name>
    <dbReference type="NCBI Taxonomy" id="1310114"/>
    <lineage>
        <taxon>Bacteria</taxon>
        <taxon>Bacillati</taxon>
        <taxon>Actinomycetota</taxon>
        <taxon>Actinomycetes</taxon>
        <taxon>Mycobacteriales</taxon>
        <taxon>Mycobacteriaceae</taxon>
        <taxon>Mycobacterium</taxon>
        <taxon>Mycobacterium tuberculosis complex</taxon>
    </lineage>
</organism>
<dbReference type="InterPro" id="IPR047680">
    <property type="entry name" value="MarP-like"/>
</dbReference>
<keyword evidence="1" id="KW-0472">Membrane</keyword>
<keyword evidence="2" id="KW-0645">Protease</keyword>
<dbReference type="PRINTS" id="PR00834">
    <property type="entry name" value="PROTEASES2C"/>
</dbReference>
<dbReference type="HOGENOM" id="CLU_043139_0_0_11"/>
<dbReference type="Proteomes" id="UP000013548">
    <property type="component" value="Chromosome"/>
</dbReference>
<dbReference type="GO" id="GO:0004252">
    <property type="term" value="F:serine-type endopeptidase activity"/>
    <property type="evidence" value="ECO:0007669"/>
    <property type="project" value="InterPro"/>
</dbReference>
<evidence type="ECO:0000256" key="1">
    <source>
        <dbReference type="SAM" id="Phobius"/>
    </source>
</evidence>
<dbReference type="PANTHER" id="PTHR43019">
    <property type="entry name" value="SERINE ENDOPROTEASE DEGS"/>
    <property type="match status" value="1"/>
</dbReference>
<feature type="transmembrane region" description="Helical" evidence="1">
    <location>
        <begin position="104"/>
        <end position="126"/>
    </location>
</feature>
<dbReference type="PANTHER" id="PTHR43019:SF23">
    <property type="entry name" value="PROTEASE DO-LIKE 5, CHLOROPLASTIC"/>
    <property type="match status" value="1"/>
</dbReference>
<proteinExistence type="predicted"/>
<keyword evidence="1" id="KW-0812">Transmembrane</keyword>
<dbReference type="EMBL" id="CP005386">
    <property type="protein sequence ID" value="AGL29142.1"/>
    <property type="molecule type" value="Genomic_DNA"/>
</dbReference>
<dbReference type="AlphaFoldDB" id="R4MNS1"/>
<dbReference type="KEGG" id="mtuc:J113_25645"/>
<dbReference type="PATRIC" id="fig|1310114.3.peg.5379"/>
<accession>R4MNS1</accession>
<dbReference type="InterPro" id="IPR009003">
    <property type="entry name" value="Peptidase_S1_PA"/>
</dbReference>